<dbReference type="KEGG" id="doe:DENOEST_3265"/>
<dbReference type="InterPro" id="IPR019109">
    <property type="entry name" value="MamF_MmsF"/>
</dbReference>
<evidence type="ECO:0000313" key="6">
    <source>
        <dbReference type="Proteomes" id="UP000515733"/>
    </source>
</evidence>
<gene>
    <name evidence="5" type="ORF">DENOEST_3265</name>
</gene>
<reference evidence="5 6" key="1">
    <citation type="submission" date="2020-03" db="EMBL/GenBank/DDBJ databases">
        <authorList>
            <consortium name="Genoscope - CEA"/>
            <person name="William W."/>
        </authorList>
    </citation>
    <scope>NUCLEOTIDE SEQUENCE [LARGE SCALE GENOMIC DNA]</scope>
    <source>
        <strain evidence="6">DSM 16959</strain>
    </source>
</reference>
<sequence>MIAPDDAANRRLAVAAEGLYLANLLIAPGLAFLILLWLWRRSMAKGQPADPLARCHLRQTLVASLWAGALLLGLGLAILLIGGLHAMGSWMLLILYFICVHSALVLFGLIGLSRALAGQPFRFPLTRMVASTTPEDENA</sequence>
<keyword evidence="4" id="KW-0472">Membrane</keyword>
<dbReference type="Proteomes" id="UP000515733">
    <property type="component" value="Chromosome"/>
</dbReference>
<name>A0A6S6XWM4_9PROT</name>
<evidence type="ECO:0000256" key="1">
    <source>
        <dbReference type="ARBA" id="ARBA00004141"/>
    </source>
</evidence>
<dbReference type="EMBL" id="LR778301">
    <property type="protein sequence ID" value="CAB1370419.1"/>
    <property type="molecule type" value="Genomic_DNA"/>
</dbReference>
<keyword evidence="6" id="KW-1185">Reference proteome</keyword>
<protein>
    <submittedName>
        <fullName evidence="5">Uncharacterized protein</fullName>
    </submittedName>
</protein>
<keyword evidence="3" id="KW-1133">Transmembrane helix</keyword>
<evidence type="ECO:0000256" key="3">
    <source>
        <dbReference type="ARBA" id="ARBA00022989"/>
    </source>
</evidence>
<organism evidence="5 6">
    <name type="scientific">Denitratisoma oestradiolicum</name>
    <dbReference type="NCBI Taxonomy" id="311182"/>
    <lineage>
        <taxon>Bacteria</taxon>
        <taxon>Pseudomonadati</taxon>
        <taxon>Pseudomonadota</taxon>
        <taxon>Betaproteobacteria</taxon>
        <taxon>Nitrosomonadales</taxon>
        <taxon>Sterolibacteriaceae</taxon>
        <taxon>Denitratisoma</taxon>
    </lineage>
</organism>
<evidence type="ECO:0000256" key="4">
    <source>
        <dbReference type="ARBA" id="ARBA00023136"/>
    </source>
</evidence>
<dbReference type="Pfam" id="PF09685">
    <property type="entry name" value="MamF_MmsF"/>
    <property type="match status" value="1"/>
</dbReference>
<evidence type="ECO:0000256" key="2">
    <source>
        <dbReference type="ARBA" id="ARBA00022692"/>
    </source>
</evidence>
<proteinExistence type="predicted"/>
<keyword evidence="2" id="KW-0812">Transmembrane</keyword>
<evidence type="ECO:0000313" key="5">
    <source>
        <dbReference type="EMBL" id="CAB1370419.1"/>
    </source>
</evidence>
<dbReference type="RefSeq" id="WP_145771493.1">
    <property type="nucleotide sequence ID" value="NZ_LR778301.1"/>
</dbReference>
<dbReference type="AlphaFoldDB" id="A0A6S6XWM4"/>
<dbReference type="OrthoDB" id="8778085at2"/>
<accession>A0A6S6XWM4</accession>
<comment type="subcellular location">
    <subcellularLocation>
        <location evidence="1">Membrane</location>
        <topology evidence="1">Multi-pass membrane protein</topology>
    </subcellularLocation>
</comment>